<feature type="region of interest" description="Disordered" evidence="1">
    <location>
        <begin position="147"/>
        <end position="181"/>
    </location>
</feature>
<proteinExistence type="predicted"/>
<feature type="region of interest" description="Disordered" evidence="1">
    <location>
        <begin position="197"/>
        <end position="250"/>
    </location>
</feature>
<evidence type="ECO:0000313" key="2">
    <source>
        <dbReference type="EMBL" id="KAK5201513.1"/>
    </source>
</evidence>
<dbReference type="InterPro" id="IPR013887">
    <property type="entry name" value="UPF0592"/>
</dbReference>
<protein>
    <submittedName>
        <fullName evidence="2">Uncharacterized protein</fullName>
    </submittedName>
</protein>
<sequence>MTEIRLYAFLYTVWNTVVSDQDRRADLCIHLLLEPEFFESRFSHWCPMVRAYYMRLLCWRMGRYDGEDSDGEIQILETLMDRLRSVYSHYMYLREEAERKNQLLPSSVPCNPAPGRRILIIRTDTQVAPGGTFLSFDSIRSQNVLNKFTAQRRPSTTSHLTDDELRPTTSQSSISSLDFEPEPGKKKWGLFRNLMSSPKARSKSQSVGRQPASPTPSTPPSGSSSLTKTPTNDPQASAERQPMPPPHRNFSFKFSLEYVDKRVTERGGNMRIFPPRLPKPAQQYLQTRSARAHLPFEHRPIKPEGQAVSSSRYSGRALAEWAIIVGECQTFFERRKVEGVPGNKWVETPTLGVEVFRKPG</sequence>
<feature type="compositionally biased region" description="Low complexity" evidence="1">
    <location>
        <begin position="220"/>
        <end position="231"/>
    </location>
</feature>
<organism evidence="2 3">
    <name type="scientific">Cryomyces antarcticus</name>
    <dbReference type="NCBI Taxonomy" id="329879"/>
    <lineage>
        <taxon>Eukaryota</taxon>
        <taxon>Fungi</taxon>
        <taxon>Dikarya</taxon>
        <taxon>Ascomycota</taxon>
        <taxon>Pezizomycotina</taxon>
        <taxon>Dothideomycetes</taxon>
        <taxon>Dothideomycetes incertae sedis</taxon>
        <taxon>Cryomyces</taxon>
    </lineage>
</organism>
<evidence type="ECO:0000313" key="3">
    <source>
        <dbReference type="Proteomes" id="UP001357485"/>
    </source>
</evidence>
<reference evidence="2 3" key="1">
    <citation type="submission" date="2023-08" db="EMBL/GenBank/DDBJ databases">
        <title>Black Yeasts Isolated from many extreme environments.</title>
        <authorList>
            <person name="Coleine C."/>
            <person name="Stajich J.E."/>
            <person name="Selbmann L."/>
        </authorList>
    </citation>
    <scope>NUCLEOTIDE SEQUENCE [LARGE SCALE GENOMIC DNA]</scope>
    <source>
        <strain evidence="2 3">CCFEE 536</strain>
    </source>
</reference>
<keyword evidence="3" id="KW-1185">Reference proteome</keyword>
<dbReference type="PANTHER" id="PTHR37988">
    <property type="entry name" value="UPF0592 MEMBRANE PROTEIN C7D4.03C"/>
    <property type="match status" value="1"/>
</dbReference>
<dbReference type="Proteomes" id="UP001357485">
    <property type="component" value="Unassembled WGS sequence"/>
</dbReference>
<accession>A0ABR0LQW7</accession>
<dbReference type="EMBL" id="JAVRRA010016597">
    <property type="protein sequence ID" value="KAK5201513.1"/>
    <property type="molecule type" value="Genomic_DNA"/>
</dbReference>
<gene>
    <name evidence="2" type="ORF">LTR16_002412</name>
</gene>
<dbReference type="PANTHER" id="PTHR37988:SF1">
    <property type="entry name" value="UPF0592 MEMBRANE PROTEIN C7D4.03C"/>
    <property type="match status" value="1"/>
</dbReference>
<name>A0ABR0LQW7_9PEZI</name>
<comment type="caution">
    <text evidence="2">The sequence shown here is derived from an EMBL/GenBank/DDBJ whole genome shotgun (WGS) entry which is preliminary data.</text>
</comment>
<feature type="compositionally biased region" description="Polar residues" evidence="1">
    <location>
        <begin position="147"/>
        <end position="159"/>
    </location>
</feature>
<dbReference type="Pfam" id="PF08578">
    <property type="entry name" value="DUF1765"/>
    <property type="match status" value="1"/>
</dbReference>
<evidence type="ECO:0000256" key="1">
    <source>
        <dbReference type="SAM" id="MobiDB-lite"/>
    </source>
</evidence>
<feature type="compositionally biased region" description="Polar residues" evidence="1">
    <location>
        <begin position="167"/>
        <end position="176"/>
    </location>
</feature>